<organism evidence="4 5">
    <name type="scientific">Lysinibacillus pinottii</name>
    <dbReference type="NCBI Taxonomy" id="2973932"/>
    <lineage>
        <taxon>Bacteria</taxon>
        <taxon>Bacillati</taxon>
        <taxon>Bacillota</taxon>
        <taxon>Bacilli</taxon>
        <taxon>Bacillales</taxon>
        <taxon>Bacillaceae</taxon>
        <taxon>Lysinibacillus</taxon>
    </lineage>
</organism>
<sequence>MNIRIDYPEKFEHDLELDYLITTVFSGIGNEIEEVRYKNINFTIKWINEKNTLEGGIFIWGLLNEESAEAPVAIEHAALIANLHVEQQNIIKSIEQRQMNEFLLDLINDNYQTKELLNKKLIDLDITLHDQYIIALVQIQPINNAITLPSYHEILSFFNWSNLCKENNILTGLDLNSKIIILLPINNYRSLLDHLVYDISKHFPKIRFSVGVSRKYNFNSLKECYREARIALNTIVKQSANVQDSRLIIVEFSNLYLERVLYSENSDLEMRYIYMETLDPIIQYDKKNKSNFLDTLEHFIKSNMNIEVTAQQLYLHKNTIRYRMKLISELMNIDFNNLNTIMLLKIAFNYLHLMKE</sequence>
<gene>
    <name evidence="4" type="ORF">NXZ79_18765</name>
</gene>
<dbReference type="EMBL" id="JANTOO010000020">
    <property type="protein sequence ID" value="MCS1398053.1"/>
    <property type="molecule type" value="Genomic_DNA"/>
</dbReference>
<dbReference type="InterPro" id="IPR042070">
    <property type="entry name" value="PucR_C-HTH_sf"/>
</dbReference>
<evidence type="ECO:0000259" key="3">
    <source>
        <dbReference type="Pfam" id="PF17853"/>
    </source>
</evidence>
<accession>A0ABT2DT25</accession>
<evidence type="ECO:0000259" key="2">
    <source>
        <dbReference type="Pfam" id="PF13556"/>
    </source>
</evidence>
<comment type="caution">
    <text evidence="4">The sequence shown here is derived from an EMBL/GenBank/DDBJ whole genome shotgun (WGS) entry which is preliminary data.</text>
</comment>
<name>A0ABT2DT25_9BACI</name>
<proteinExistence type="inferred from homology"/>
<keyword evidence="5" id="KW-1185">Reference proteome</keyword>
<dbReference type="Pfam" id="PF17853">
    <property type="entry name" value="GGDEF_2"/>
    <property type="match status" value="1"/>
</dbReference>
<dbReference type="InterPro" id="IPR051448">
    <property type="entry name" value="CdaR-like_regulators"/>
</dbReference>
<dbReference type="InterPro" id="IPR025736">
    <property type="entry name" value="PucR_C-HTH_dom"/>
</dbReference>
<dbReference type="InterPro" id="IPR041522">
    <property type="entry name" value="CdaR_GGDEF"/>
</dbReference>
<dbReference type="Gene3D" id="1.10.10.2840">
    <property type="entry name" value="PucR C-terminal helix-turn-helix domain"/>
    <property type="match status" value="1"/>
</dbReference>
<feature type="domain" description="PucR C-terminal helix-turn-helix" evidence="2">
    <location>
        <begin position="293"/>
        <end position="348"/>
    </location>
</feature>
<reference evidence="4 5" key="1">
    <citation type="submission" date="2022-08" db="EMBL/GenBank/DDBJ databases">
        <title>Lysinibacillus sequencing.</title>
        <authorList>
            <person name="Dunlap C."/>
        </authorList>
    </citation>
    <scope>NUCLEOTIDE SEQUENCE [LARGE SCALE GENOMIC DNA]</scope>
    <source>
        <strain evidence="4 5">PB211</strain>
    </source>
</reference>
<evidence type="ECO:0000313" key="4">
    <source>
        <dbReference type="EMBL" id="MCS1398053.1"/>
    </source>
</evidence>
<evidence type="ECO:0000256" key="1">
    <source>
        <dbReference type="ARBA" id="ARBA00006754"/>
    </source>
</evidence>
<protein>
    <submittedName>
        <fullName evidence="4">Helix-turn-helix domain-containing protein</fullName>
    </submittedName>
</protein>
<evidence type="ECO:0000313" key="5">
    <source>
        <dbReference type="Proteomes" id="UP001525021"/>
    </source>
</evidence>
<dbReference type="PANTHER" id="PTHR33744">
    <property type="entry name" value="CARBOHYDRATE DIACID REGULATOR"/>
    <property type="match status" value="1"/>
</dbReference>
<dbReference type="Pfam" id="PF13556">
    <property type="entry name" value="HTH_30"/>
    <property type="match status" value="1"/>
</dbReference>
<dbReference type="Proteomes" id="UP001525021">
    <property type="component" value="Unassembled WGS sequence"/>
</dbReference>
<dbReference type="RefSeq" id="WP_012293500.1">
    <property type="nucleotide sequence ID" value="NZ_JANTOO010000020.1"/>
</dbReference>
<feature type="domain" description="CdaR GGDEF-like" evidence="3">
    <location>
        <begin position="124"/>
        <end position="233"/>
    </location>
</feature>
<comment type="similarity">
    <text evidence="1">Belongs to the CdaR family.</text>
</comment>